<name>A0ABX6P7J1_9BURK</name>
<keyword evidence="4" id="KW-1185">Reference proteome</keyword>
<dbReference type="EMBL" id="CP053418">
    <property type="protein sequence ID" value="QJW85444.1"/>
    <property type="molecule type" value="Genomic_DNA"/>
</dbReference>
<keyword evidence="2" id="KW-0732">Signal</keyword>
<evidence type="ECO:0000256" key="2">
    <source>
        <dbReference type="SAM" id="SignalP"/>
    </source>
</evidence>
<organism evidence="3 4">
    <name type="scientific">Ramlibacter terrae</name>
    <dbReference type="NCBI Taxonomy" id="2732511"/>
    <lineage>
        <taxon>Bacteria</taxon>
        <taxon>Pseudomonadati</taxon>
        <taxon>Pseudomonadota</taxon>
        <taxon>Betaproteobacteria</taxon>
        <taxon>Burkholderiales</taxon>
        <taxon>Comamonadaceae</taxon>
        <taxon>Ramlibacter</taxon>
    </lineage>
</organism>
<feature type="compositionally biased region" description="Low complexity" evidence="1">
    <location>
        <begin position="285"/>
        <end position="299"/>
    </location>
</feature>
<dbReference type="InterPro" id="IPR023346">
    <property type="entry name" value="Lysozyme-like_dom_sf"/>
</dbReference>
<feature type="signal peptide" evidence="2">
    <location>
        <begin position="1"/>
        <end position="19"/>
    </location>
</feature>
<feature type="region of interest" description="Disordered" evidence="1">
    <location>
        <begin position="238"/>
        <end position="350"/>
    </location>
</feature>
<sequence length="350" mass="36709">MALACMAAGVTGASFRAPAVMPVAAAPAGLEAAAAVAKPVMQAVVQAAAPAAAVVQSPAVRPAAAAIASPATQPALFAVLADAEPSPRYYEKLRAEVRWMAVRVGTRKLATPDPRSRLLLAQSAAELAELDEVGLDYRDVYGVINAETTWVPRAGMGKNGVTSHGLAQFEPGTAKAVGLSNPNDPIEAVHAAAVLLREAATWSSRRIAGLDLTPEMRAVKLREGVSIYYNLSSKARRQWSGGNTRAAGGDAAPHPQRAGGRRAGRSAARTHRRRADRLRDDAHQLRAGPVGGSRPRAGAARGGDARREAAAAGQDPHHRADARRQARRGGRPHRPQDWVLPQGTISWSKG</sequence>
<evidence type="ECO:0000256" key="1">
    <source>
        <dbReference type="SAM" id="MobiDB-lite"/>
    </source>
</evidence>
<dbReference type="SUPFAM" id="SSF53955">
    <property type="entry name" value="Lysozyme-like"/>
    <property type="match status" value="1"/>
</dbReference>
<protein>
    <recommendedName>
        <fullName evidence="5">Transglycosylase SLT domain-containing protein</fullName>
    </recommendedName>
</protein>
<evidence type="ECO:0008006" key="5">
    <source>
        <dbReference type="Google" id="ProtNLM"/>
    </source>
</evidence>
<dbReference type="Gene3D" id="1.10.530.10">
    <property type="match status" value="1"/>
</dbReference>
<gene>
    <name evidence="3" type="ORF">HK414_25295</name>
</gene>
<dbReference type="Proteomes" id="UP000500826">
    <property type="component" value="Chromosome"/>
</dbReference>
<feature type="chain" id="PRO_5047230936" description="Transglycosylase SLT domain-containing protein" evidence="2">
    <location>
        <begin position="20"/>
        <end position="350"/>
    </location>
</feature>
<proteinExistence type="predicted"/>
<feature type="compositionally biased region" description="Basic and acidic residues" evidence="1">
    <location>
        <begin position="303"/>
        <end position="324"/>
    </location>
</feature>
<reference evidence="3 4" key="1">
    <citation type="submission" date="2020-05" db="EMBL/GenBank/DDBJ databases">
        <title>Ramlibacter rhizophilus sp. nov., isolated from rhizosphere soil of national flower Mugunghwa from South Korea.</title>
        <authorList>
            <person name="Zheng-Fei Y."/>
            <person name="Huan T."/>
        </authorList>
    </citation>
    <scope>NUCLEOTIDE SEQUENCE [LARGE SCALE GENOMIC DNA]</scope>
    <source>
        <strain evidence="3 4">H242</strain>
    </source>
</reference>
<evidence type="ECO:0000313" key="4">
    <source>
        <dbReference type="Proteomes" id="UP000500826"/>
    </source>
</evidence>
<feature type="compositionally biased region" description="Basic residues" evidence="1">
    <location>
        <begin position="259"/>
        <end position="276"/>
    </location>
</feature>
<evidence type="ECO:0000313" key="3">
    <source>
        <dbReference type="EMBL" id="QJW85444.1"/>
    </source>
</evidence>
<reference evidence="3 4" key="2">
    <citation type="submission" date="2020-05" db="EMBL/GenBank/DDBJ databases">
        <authorList>
            <person name="Khan S.A."/>
            <person name="Jeon C.O."/>
            <person name="Chun B.H."/>
        </authorList>
    </citation>
    <scope>NUCLEOTIDE SEQUENCE [LARGE SCALE GENOMIC DNA]</scope>
    <source>
        <strain evidence="3 4">H242</strain>
    </source>
</reference>
<accession>A0ABX6P7J1</accession>